<dbReference type="Pfam" id="PF04147">
    <property type="entry name" value="Nop14"/>
    <property type="match status" value="1"/>
</dbReference>
<comment type="subcellular location">
    <subcellularLocation>
        <location evidence="1">Nucleus</location>
        <location evidence="1">Nucleolus</location>
    </subcellularLocation>
</comment>
<evidence type="ECO:0000256" key="2">
    <source>
        <dbReference type="ARBA" id="ARBA00007466"/>
    </source>
</evidence>
<reference evidence="9" key="1">
    <citation type="journal article" date="2017" name="Nat. Commun.">
        <title>The asparagus genome sheds light on the origin and evolution of a young Y chromosome.</title>
        <authorList>
            <person name="Harkess A."/>
            <person name="Zhou J."/>
            <person name="Xu C."/>
            <person name="Bowers J.E."/>
            <person name="Van der Hulst R."/>
            <person name="Ayyampalayam S."/>
            <person name="Mercati F."/>
            <person name="Riccardi P."/>
            <person name="McKain M.R."/>
            <person name="Kakrana A."/>
            <person name="Tang H."/>
            <person name="Ray J."/>
            <person name="Groenendijk J."/>
            <person name="Arikit S."/>
            <person name="Mathioni S.M."/>
            <person name="Nakano M."/>
            <person name="Shan H."/>
            <person name="Telgmann-Rauber A."/>
            <person name="Kanno A."/>
            <person name="Yue Z."/>
            <person name="Chen H."/>
            <person name="Li W."/>
            <person name="Chen Y."/>
            <person name="Xu X."/>
            <person name="Zhang Y."/>
            <person name="Luo S."/>
            <person name="Chen H."/>
            <person name="Gao J."/>
            <person name="Mao Z."/>
            <person name="Pires J.C."/>
            <person name="Luo M."/>
            <person name="Kudrna D."/>
            <person name="Wing R.A."/>
            <person name="Meyers B.C."/>
            <person name="Yi K."/>
            <person name="Kong H."/>
            <person name="Lavrijsen P."/>
            <person name="Sunseri F."/>
            <person name="Falavigna A."/>
            <person name="Ye Y."/>
            <person name="Leebens-Mack J.H."/>
            <person name="Chen G."/>
        </authorList>
    </citation>
    <scope>NUCLEOTIDE SEQUENCE [LARGE SCALE GENOMIC DNA]</scope>
    <source>
        <strain evidence="9">cv. DH0086</strain>
    </source>
</reference>
<evidence type="ECO:0000256" key="7">
    <source>
        <dbReference type="SAM" id="MobiDB-lite"/>
    </source>
</evidence>
<keyword evidence="4" id="KW-0698">rRNA processing</keyword>
<evidence type="ECO:0000313" key="8">
    <source>
        <dbReference type="EMBL" id="ONK64384.1"/>
    </source>
</evidence>
<dbReference type="Gramene" id="ONK64384">
    <property type="protein sequence ID" value="ONK64384"/>
    <property type="gene ID" value="A4U43_C07F25240"/>
</dbReference>
<feature type="compositionally biased region" description="Low complexity" evidence="7">
    <location>
        <begin position="20"/>
        <end position="38"/>
    </location>
</feature>
<protein>
    <recommendedName>
        <fullName evidence="10">Nucleolar protein 14</fullName>
    </recommendedName>
</protein>
<evidence type="ECO:0000256" key="6">
    <source>
        <dbReference type="ARBA" id="ARBA00024695"/>
    </source>
</evidence>
<dbReference type="PANTHER" id="PTHR23183:SF0">
    <property type="entry name" value="NUCLEOLAR PROTEIN 14"/>
    <property type="match status" value="1"/>
</dbReference>
<dbReference type="Proteomes" id="UP000243459">
    <property type="component" value="Chromosome 7"/>
</dbReference>
<feature type="region of interest" description="Disordered" evidence="7">
    <location>
        <begin position="1"/>
        <end position="43"/>
    </location>
</feature>
<feature type="region of interest" description="Disordered" evidence="7">
    <location>
        <begin position="259"/>
        <end position="443"/>
    </location>
</feature>
<comment type="similarity">
    <text evidence="2">Belongs to the NOP14 family.</text>
</comment>
<evidence type="ECO:0008006" key="10">
    <source>
        <dbReference type="Google" id="ProtNLM"/>
    </source>
</evidence>
<dbReference type="GO" id="GO:0030490">
    <property type="term" value="P:maturation of SSU-rRNA"/>
    <property type="evidence" value="ECO:0007669"/>
    <property type="project" value="TreeGrafter"/>
</dbReference>
<dbReference type="GO" id="GO:0032040">
    <property type="term" value="C:small-subunit processome"/>
    <property type="evidence" value="ECO:0007669"/>
    <property type="project" value="InterPro"/>
</dbReference>
<evidence type="ECO:0000313" key="9">
    <source>
        <dbReference type="Proteomes" id="UP000243459"/>
    </source>
</evidence>
<organism evidence="8 9">
    <name type="scientific">Asparagus officinalis</name>
    <name type="common">Garden asparagus</name>
    <dbReference type="NCBI Taxonomy" id="4686"/>
    <lineage>
        <taxon>Eukaryota</taxon>
        <taxon>Viridiplantae</taxon>
        <taxon>Streptophyta</taxon>
        <taxon>Embryophyta</taxon>
        <taxon>Tracheophyta</taxon>
        <taxon>Spermatophyta</taxon>
        <taxon>Magnoliopsida</taxon>
        <taxon>Liliopsida</taxon>
        <taxon>Asparagales</taxon>
        <taxon>Asparagaceae</taxon>
        <taxon>Asparagoideae</taxon>
        <taxon>Asparagus</taxon>
    </lineage>
</organism>
<sequence>MAKTKSDPSKVKNKKKKTKSLLSGPAAAAMKSSKQQAKPNPFDSIWTRQKFDVLGKKRKGEERRVGLARFLAIEKRKKTLQKEYEQSTKSSVFVDKRIGEKDDTLQEFDKAVLRLQRERQLKLRKGGKYNLDDGDDHGSEFYEPFSLQEKDDFDEDVPLNDDDALFGSLNGSTSSKYMNLHTDQQEISLADGTENVHKTKKQVMSEIIFKSKFYKAQKAKDKEDDDHLMETLDKDFTSLAQKEALMSLTQPSKINALKAIANKSSTSQPSKGPSSSGDKEYSKREKPDTYDKLVKEMSLDMRARPSDRTKTPEEIAQEERERLETLEEERRKRMVAADDSSVEDDSDGEDDYLRPNKIKALSGDDLGDSFSVEEEIRNKNGWVDDIYENEAASNEDEGSTSSEGSESDADDRDGTGDEDGDDDDGPTCHEPGNMSFKDWEQSGDDELGLDAEHADDADERQLPRKNIDLEEMKSICYNKTSFSEKHATPKQEALPFVIDAPNNFREFCSLLENRSDGEVVEAINRIRACNSIRLSANNREKMRVFYGILLNYYAVSATRRPLNVKILNSLVKPLMEISVETPFFAAICAREWLINIRTKLCKDIKIPEKSSWPSLRTLLLLRLWSLIFPCSDFRHVVMTPAILLMCEYLMRCPIISGRDVAVGSFLCSMALSVAKQSQKFCPEAINFLQTLLMSSFQSDRKALQNSADHLMELRTAHPWLLICDQVNEVHPIDFFIVMDMDVDSPFFCSDSFKASILVTVLETLKGFINIYEKLSAFSEIFSPVSELLHEVLKKANLPSLLQDNVRDIIDLIKIKVDEHQMWRRPLLMRKQKPVPIKLINPKFEESFVKGRDYDPDRERAERKKLKKLLKSEAKGAIRELRKDNHFIFGLKEKDRLQQEDERAEKYGKAMAFLQEQEHAFKSGQLGKGRKRKR</sequence>
<keyword evidence="3" id="KW-0690">Ribosome biogenesis</keyword>
<gene>
    <name evidence="8" type="ORF">A4U43_C07F25240</name>
</gene>
<name>A0A5P1EEW5_ASPOF</name>
<evidence type="ECO:0000256" key="4">
    <source>
        <dbReference type="ARBA" id="ARBA00022552"/>
    </source>
</evidence>
<feature type="compositionally biased region" description="Acidic residues" evidence="7">
    <location>
        <begin position="405"/>
        <end position="425"/>
    </location>
</feature>
<evidence type="ECO:0000256" key="5">
    <source>
        <dbReference type="ARBA" id="ARBA00023242"/>
    </source>
</evidence>
<dbReference type="PANTHER" id="PTHR23183">
    <property type="entry name" value="NOP14"/>
    <property type="match status" value="1"/>
</dbReference>
<dbReference type="InterPro" id="IPR007276">
    <property type="entry name" value="Nop14"/>
</dbReference>
<feature type="compositionally biased region" description="Acidic residues" evidence="7">
    <location>
        <begin position="385"/>
        <end position="398"/>
    </location>
</feature>
<keyword evidence="5" id="KW-0539">Nucleus</keyword>
<feature type="compositionally biased region" description="Acidic residues" evidence="7">
    <location>
        <begin position="340"/>
        <end position="350"/>
    </location>
</feature>
<feature type="compositionally biased region" description="Basic and acidic residues" evidence="7">
    <location>
        <begin position="277"/>
        <end position="331"/>
    </location>
</feature>
<dbReference type="AlphaFoldDB" id="A0A5P1EEW5"/>
<comment type="function">
    <text evidence="6">Involved in nucleolar processing of pre-18S ribosomal RNA. Has a role in the nuclear export of 40S pre-ribosomal subunit to the cytoplasm.</text>
</comment>
<keyword evidence="9" id="KW-1185">Reference proteome</keyword>
<dbReference type="OrthoDB" id="441771at2759"/>
<dbReference type="GO" id="GO:0030692">
    <property type="term" value="C:Noc4p-Nop14p complex"/>
    <property type="evidence" value="ECO:0007669"/>
    <property type="project" value="TreeGrafter"/>
</dbReference>
<accession>A0A5P1EEW5</accession>
<dbReference type="OMA" id="KSCWPSL"/>
<dbReference type="EMBL" id="CM007387">
    <property type="protein sequence ID" value="ONK64384.1"/>
    <property type="molecule type" value="Genomic_DNA"/>
</dbReference>
<proteinExistence type="inferred from homology"/>
<feature type="compositionally biased region" description="Basic and acidic residues" evidence="7">
    <location>
        <begin position="1"/>
        <end position="10"/>
    </location>
</feature>
<evidence type="ECO:0000256" key="1">
    <source>
        <dbReference type="ARBA" id="ARBA00004604"/>
    </source>
</evidence>
<evidence type="ECO:0000256" key="3">
    <source>
        <dbReference type="ARBA" id="ARBA00022517"/>
    </source>
</evidence>
<feature type="compositionally biased region" description="Low complexity" evidence="7">
    <location>
        <begin position="263"/>
        <end position="276"/>
    </location>
</feature>